<sequence length="165" mass="18934">MKKLFTLCLFAVFSINTFGQNIVKDSISQKYEAHQIIELESLKADVIYTKTKEWIALNYKSAQDVIQLADKESLKIIVKGNFNSTLFMKQGSISHTLVLDFKDGRMRYTYSDFSYYSSGSGSMAFESKNLGFKKSIIKSTEKDLKTSIESLKKYILQNTNNNNDW</sequence>
<dbReference type="EMBL" id="SMFN01000001">
    <property type="protein sequence ID" value="TDE07733.1"/>
    <property type="molecule type" value="Genomic_DNA"/>
</dbReference>
<accession>A0A4R5DBV0</accession>
<dbReference type="Proteomes" id="UP000294644">
    <property type="component" value="Unassembled WGS sequence"/>
</dbReference>
<dbReference type="OrthoDB" id="1362989at2"/>
<dbReference type="Pfam" id="PF14730">
    <property type="entry name" value="DUF4468"/>
    <property type="match status" value="1"/>
</dbReference>
<gene>
    <name evidence="2" type="ORF">E0F91_01200</name>
</gene>
<keyword evidence="3" id="KW-1185">Reference proteome</keyword>
<evidence type="ECO:0000259" key="1">
    <source>
        <dbReference type="Pfam" id="PF14730"/>
    </source>
</evidence>
<protein>
    <submittedName>
        <fullName evidence="2">DUF4468 domain-containing protein</fullName>
    </submittedName>
</protein>
<evidence type="ECO:0000313" key="2">
    <source>
        <dbReference type="EMBL" id="TDE07733.1"/>
    </source>
</evidence>
<organism evidence="2 3">
    <name type="scientific">Flavobacterium sandaracinum</name>
    <dbReference type="NCBI Taxonomy" id="2541733"/>
    <lineage>
        <taxon>Bacteria</taxon>
        <taxon>Pseudomonadati</taxon>
        <taxon>Bacteroidota</taxon>
        <taxon>Flavobacteriia</taxon>
        <taxon>Flavobacteriales</taxon>
        <taxon>Flavobacteriaceae</taxon>
        <taxon>Flavobacterium</taxon>
    </lineage>
</organism>
<dbReference type="AlphaFoldDB" id="A0A4R5DBV0"/>
<proteinExistence type="predicted"/>
<reference evidence="2 3" key="1">
    <citation type="submission" date="2019-03" db="EMBL/GenBank/DDBJ databases">
        <title>Flavobacterium LB-D12 sp. nov., isolated from arctic soil.</title>
        <authorList>
            <person name="Chaudhary D.K."/>
        </authorList>
    </citation>
    <scope>NUCLEOTIDE SEQUENCE [LARGE SCALE GENOMIC DNA]</scope>
    <source>
        <strain evidence="2 3">LB-D12</strain>
    </source>
</reference>
<feature type="domain" description="DUF4468" evidence="1">
    <location>
        <begin position="36"/>
        <end position="115"/>
    </location>
</feature>
<dbReference type="Gene3D" id="3.30.530.80">
    <property type="match status" value="1"/>
</dbReference>
<dbReference type="RefSeq" id="WP_132064546.1">
    <property type="nucleotide sequence ID" value="NZ_SMFN01000001.1"/>
</dbReference>
<dbReference type="InterPro" id="IPR027823">
    <property type="entry name" value="DUF4468"/>
</dbReference>
<evidence type="ECO:0000313" key="3">
    <source>
        <dbReference type="Proteomes" id="UP000294644"/>
    </source>
</evidence>
<name>A0A4R5DBV0_9FLAO</name>
<comment type="caution">
    <text evidence="2">The sequence shown here is derived from an EMBL/GenBank/DDBJ whole genome shotgun (WGS) entry which is preliminary data.</text>
</comment>